<dbReference type="PANTHER" id="PTHR33055">
    <property type="entry name" value="TRANSPOSASE FOR INSERTION SEQUENCE ELEMENT IS1111A"/>
    <property type="match status" value="1"/>
</dbReference>
<keyword evidence="4" id="KW-1185">Reference proteome</keyword>
<dbReference type="Pfam" id="PF02371">
    <property type="entry name" value="Transposase_20"/>
    <property type="match status" value="1"/>
</dbReference>
<protein>
    <submittedName>
        <fullName evidence="3">Transposase</fullName>
    </submittedName>
</protein>
<sequence length="475" mass="53047">MTIRDKGHRGALRVGRPLLYDEPRARVSSWPPLRPARLRCERESVVVVLSHPAPNIHLDGRTVMRIIGLDVSRSVAEIAYLEDGVLHAGGRAGLRRDELERFAASLRSTDHVVLEATGNTAAIVNVLRPRVARVAIANPLLVRLIAEARVKTDKIDAAVLAQLYASHFLPEVWMPDESTLALRRQVSRRSQLVRQRTRLKNEVHAVLAANLIERCPATDLFGRKGRVWLMAQPLPMDERLGVEQRLRELDRLGEDLQEVDKALAQASIGDERLRRLLTITGVNTTVAIGLLSAIGAVERFPNPEKLVSYFGLNPSVYQSGPTPARHGHITKRGRSYARALLVEAAWGAAQAPGPLRAFFLRVRDRRGQQVAIVATARKLAVIVWYVLTRNEPFAWDRPALTAHKLRALELQSGMPAQHGSRKGSAAAYSLKSVRDQERAVAEQAERTYQRLFSRWKQARPNKREVPLVWPGTPIS</sequence>
<evidence type="ECO:0000259" key="1">
    <source>
        <dbReference type="Pfam" id="PF01548"/>
    </source>
</evidence>
<dbReference type="Proteomes" id="UP000325811">
    <property type="component" value="Chromosome II"/>
</dbReference>
<evidence type="ECO:0000313" key="4">
    <source>
        <dbReference type="Proteomes" id="UP000325811"/>
    </source>
</evidence>
<dbReference type="InterPro" id="IPR003346">
    <property type="entry name" value="Transposase_20"/>
</dbReference>
<evidence type="ECO:0000313" key="3">
    <source>
        <dbReference type="EMBL" id="VVD33707.1"/>
    </source>
</evidence>
<name>A0A5Q4YWJ8_9BURK</name>
<evidence type="ECO:0000259" key="2">
    <source>
        <dbReference type="Pfam" id="PF02371"/>
    </source>
</evidence>
<dbReference type="GO" id="GO:0003677">
    <property type="term" value="F:DNA binding"/>
    <property type="evidence" value="ECO:0007669"/>
    <property type="project" value="InterPro"/>
</dbReference>
<proteinExistence type="predicted"/>
<gene>
    <name evidence="3" type="ORF">PDMSB3_2423</name>
</gene>
<dbReference type="KEGG" id="pdio:PDMSB3_2423.1"/>
<reference evidence="3 4" key="1">
    <citation type="submission" date="2019-08" db="EMBL/GenBank/DDBJ databases">
        <authorList>
            <person name="Herpell B J."/>
        </authorList>
    </citation>
    <scope>NUCLEOTIDE SEQUENCE [LARGE SCALE GENOMIC DNA]</scope>
    <source>
        <strain evidence="4">Msb3</strain>
    </source>
</reference>
<dbReference type="NCBIfam" id="NF033542">
    <property type="entry name" value="transpos_IS110"/>
    <property type="match status" value="1"/>
</dbReference>
<dbReference type="GO" id="GO:0004803">
    <property type="term" value="F:transposase activity"/>
    <property type="evidence" value="ECO:0007669"/>
    <property type="project" value="InterPro"/>
</dbReference>
<organism evidence="3 4">
    <name type="scientific">Paraburkholderia dioscoreae</name>
    <dbReference type="NCBI Taxonomy" id="2604047"/>
    <lineage>
        <taxon>Bacteria</taxon>
        <taxon>Pseudomonadati</taxon>
        <taxon>Pseudomonadota</taxon>
        <taxon>Betaproteobacteria</taxon>
        <taxon>Burkholderiales</taxon>
        <taxon>Burkholderiaceae</taxon>
        <taxon>Paraburkholderia</taxon>
    </lineage>
</organism>
<feature type="domain" description="Transposase IS110-like N-terminal" evidence="1">
    <location>
        <begin position="68"/>
        <end position="208"/>
    </location>
</feature>
<feature type="domain" description="Transposase IS116/IS110/IS902 C-terminal" evidence="2">
    <location>
        <begin position="274"/>
        <end position="358"/>
    </location>
</feature>
<dbReference type="Pfam" id="PF01548">
    <property type="entry name" value="DEDD_Tnp_IS110"/>
    <property type="match status" value="1"/>
</dbReference>
<dbReference type="EMBL" id="LR699554">
    <property type="protein sequence ID" value="VVD33707.1"/>
    <property type="molecule type" value="Genomic_DNA"/>
</dbReference>
<dbReference type="InterPro" id="IPR002525">
    <property type="entry name" value="Transp_IS110-like_N"/>
</dbReference>
<dbReference type="GO" id="GO:0006313">
    <property type="term" value="P:DNA transposition"/>
    <property type="evidence" value="ECO:0007669"/>
    <property type="project" value="InterPro"/>
</dbReference>
<dbReference type="AlphaFoldDB" id="A0A5Q4YWJ8"/>
<dbReference type="PANTHER" id="PTHR33055:SF13">
    <property type="entry name" value="TRANSPOSASE"/>
    <property type="match status" value="1"/>
</dbReference>
<dbReference type="InterPro" id="IPR047650">
    <property type="entry name" value="Transpos_IS110"/>
</dbReference>
<accession>A0A5Q4YWJ8</accession>